<organism evidence="9 10">
    <name type="scientific">Rehmannia glutinosa</name>
    <name type="common">Chinese foxglove</name>
    <dbReference type="NCBI Taxonomy" id="99300"/>
    <lineage>
        <taxon>Eukaryota</taxon>
        <taxon>Viridiplantae</taxon>
        <taxon>Streptophyta</taxon>
        <taxon>Embryophyta</taxon>
        <taxon>Tracheophyta</taxon>
        <taxon>Spermatophyta</taxon>
        <taxon>Magnoliopsida</taxon>
        <taxon>eudicotyledons</taxon>
        <taxon>Gunneridae</taxon>
        <taxon>Pentapetalae</taxon>
        <taxon>asterids</taxon>
        <taxon>lamiids</taxon>
        <taxon>Lamiales</taxon>
        <taxon>Orobanchaceae</taxon>
        <taxon>Rehmannieae</taxon>
        <taxon>Rehmannia</taxon>
    </lineage>
</organism>
<protein>
    <recommendedName>
        <fullName evidence="4">protein-S-isoprenylcysteine alpha-carbonyl methylesterase</fullName>
        <ecNumber evidence="4">3.1.1.n2</ecNumber>
    </recommendedName>
</protein>
<sequence>MKSPLLPISKPNTQSSSSSSPMIKTAAASATMLLRSENDLGVEATRILIPSYFEDDSKIEAKPLISRTLSYTDSSATLTANSNLNQKQRRRRVASDTSLATGGRQSFRQMGRAASDTYLITRLSFKLLRYLGVGYRWITRFLALGCYGFLLIPGFFQVGYYYFFSDQIRRGVVYGDLPRNRLDLYLPKNRNGAKPVVAFVTGGAWIIGYKAWGSLLGQQLSERDVIVACIDYRNFPQGTIGDMVKDASQGISFVCNNIAEYGGDPSRIYLMGQSAGAHIAACALLEQAIKEAGGEKTSWSVSQLKAYFGLSGGYNLSNLVDHFHSRGLYRSIFLSIMEGEESLRYSPELVVQDPNTRNAVSLLPPAILFHGTADYSIPADSSKQFAETLRSLEVQAESVLYEGKTHTDLFLQDPMRGGRDDMFEDLVAMIHAGDLEAVARDATAPPRKRLVPEFMLKLARSISPF</sequence>
<keyword evidence="7" id="KW-1133">Transmembrane helix</keyword>
<dbReference type="Proteomes" id="UP001318860">
    <property type="component" value="Unassembled WGS sequence"/>
</dbReference>
<evidence type="ECO:0000256" key="2">
    <source>
        <dbReference type="ARBA" id="ARBA00022801"/>
    </source>
</evidence>
<feature type="transmembrane region" description="Helical" evidence="7">
    <location>
        <begin position="141"/>
        <end position="163"/>
    </location>
</feature>
<dbReference type="InterPro" id="IPR050300">
    <property type="entry name" value="GDXG_lipolytic_enzyme"/>
</dbReference>
<evidence type="ECO:0000256" key="4">
    <source>
        <dbReference type="ARBA" id="ARBA00038928"/>
    </source>
</evidence>
<accession>A0ABR0VIT1</accession>
<feature type="region of interest" description="Disordered" evidence="6">
    <location>
        <begin position="1"/>
        <end position="22"/>
    </location>
</feature>
<dbReference type="InterPro" id="IPR049492">
    <property type="entry name" value="BD-FAE-like_dom"/>
</dbReference>
<name>A0ABR0VIT1_REHGL</name>
<keyword evidence="10" id="KW-1185">Reference proteome</keyword>
<keyword evidence="7" id="KW-0472">Membrane</keyword>
<keyword evidence="7" id="KW-0812">Transmembrane</keyword>
<reference evidence="9 10" key="1">
    <citation type="journal article" date="2021" name="Comput. Struct. Biotechnol. J.">
        <title>De novo genome assembly of the potent medicinal plant Rehmannia glutinosa using nanopore technology.</title>
        <authorList>
            <person name="Ma L."/>
            <person name="Dong C."/>
            <person name="Song C."/>
            <person name="Wang X."/>
            <person name="Zheng X."/>
            <person name="Niu Y."/>
            <person name="Chen S."/>
            <person name="Feng W."/>
        </authorList>
    </citation>
    <scope>NUCLEOTIDE SEQUENCE [LARGE SCALE GENOMIC DNA]</scope>
    <source>
        <strain evidence="9">DH-2019</strain>
    </source>
</reference>
<evidence type="ECO:0000256" key="5">
    <source>
        <dbReference type="ARBA" id="ARBA00049507"/>
    </source>
</evidence>
<proteinExistence type="inferred from homology"/>
<comment type="catalytic activity">
    <reaction evidence="5">
        <text>[protein]-C-terminal S-[(2E,6E)-farnesyl]-L-cysteine methyl ester + H2O = [protein]-C-terminal S-[(2E,6E)-farnesyl]-L-cysteine + methanol + H(+)</text>
        <dbReference type="Rhea" id="RHEA:48520"/>
        <dbReference type="Rhea" id="RHEA-COMP:12125"/>
        <dbReference type="Rhea" id="RHEA-COMP:12126"/>
        <dbReference type="ChEBI" id="CHEBI:15377"/>
        <dbReference type="ChEBI" id="CHEBI:15378"/>
        <dbReference type="ChEBI" id="CHEBI:17790"/>
        <dbReference type="ChEBI" id="CHEBI:90510"/>
        <dbReference type="ChEBI" id="CHEBI:90511"/>
        <dbReference type="EC" id="3.1.1.n2"/>
    </reaction>
</comment>
<gene>
    <name evidence="9" type="ORF">DH2020_032251</name>
</gene>
<evidence type="ECO:0000313" key="9">
    <source>
        <dbReference type="EMBL" id="KAK6134009.1"/>
    </source>
</evidence>
<comment type="caution">
    <text evidence="9">The sequence shown here is derived from an EMBL/GenBank/DDBJ whole genome shotgun (WGS) entry which is preliminary data.</text>
</comment>
<feature type="domain" description="BD-FAE-like" evidence="8">
    <location>
        <begin position="182"/>
        <end position="389"/>
    </location>
</feature>
<evidence type="ECO:0000256" key="6">
    <source>
        <dbReference type="SAM" id="MobiDB-lite"/>
    </source>
</evidence>
<dbReference type="PANTHER" id="PTHR48081">
    <property type="entry name" value="AB HYDROLASE SUPERFAMILY PROTEIN C4A8.06C"/>
    <property type="match status" value="1"/>
</dbReference>
<evidence type="ECO:0000313" key="10">
    <source>
        <dbReference type="Proteomes" id="UP001318860"/>
    </source>
</evidence>
<dbReference type="Gene3D" id="3.40.50.1820">
    <property type="entry name" value="alpha/beta hydrolase"/>
    <property type="match status" value="1"/>
</dbReference>
<dbReference type="EC" id="3.1.1.n2" evidence="4"/>
<comment type="similarity">
    <text evidence="3">Belongs to the AB hydrolase superfamily. Isoprenylcysteine methylesterase family.</text>
</comment>
<evidence type="ECO:0000256" key="1">
    <source>
        <dbReference type="ARBA" id="ARBA00004653"/>
    </source>
</evidence>
<dbReference type="InterPro" id="IPR029058">
    <property type="entry name" value="AB_hydrolase_fold"/>
</dbReference>
<keyword evidence="2" id="KW-0378">Hydrolase</keyword>
<dbReference type="SUPFAM" id="SSF53474">
    <property type="entry name" value="alpha/beta-Hydrolases"/>
    <property type="match status" value="1"/>
</dbReference>
<evidence type="ECO:0000256" key="3">
    <source>
        <dbReference type="ARBA" id="ARBA00038028"/>
    </source>
</evidence>
<dbReference type="Pfam" id="PF20434">
    <property type="entry name" value="BD-FAE"/>
    <property type="match status" value="1"/>
</dbReference>
<dbReference type="PANTHER" id="PTHR48081:SF33">
    <property type="entry name" value="KYNURENINE FORMAMIDASE"/>
    <property type="match status" value="1"/>
</dbReference>
<evidence type="ECO:0000259" key="8">
    <source>
        <dbReference type="Pfam" id="PF20434"/>
    </source>
</evidence>
<evidence type="ECO:0000256" key="7">
    <source>
        <dbReference type="SAM" id="Phobius"/>
    </source>
</evidence>
<dbReference type="EMBL" id="JABTTQ020001185">
    <property type="protein sequence ID" value="KAK6134009.1"/>
    <property type="molecule type" value="Genomic_DNA"/>
</dbReference>
<comment type="subcellular location">
    <subcellularLocation>
        <location evidence="1">Golgi apparatus membrane</location>
        <topology evidence="1">Multi-pass membrane protein</topology>
    </subcellularLocation>
</comment>